<accession>A0ABR9R290</accession>
<feature type="transmembrane region" description="Helical" evidence="1">
    <location>
        <begin position="69"/>
        <end position="87"/>
    </location>
</feature>
<organism evidence="2 3">
    <name type="scientific">Gemmiger gallinarum</name>
    <dbReference type="NCBI Taxonomy" id="2779354"/>
    <lineage>
        <taxon>Bacteria</taxon>
        <taxon>Bacillati</taxon>
        <taxon>Bacillota</taxon>
        <taxon>Clostridia</taxon>
        <taxon>Eubacteriales</taxon>
        <taxon>Gemmiger</taxon>
    </lineage>
</organism>
<protein>
    <submittedName>
        <fullName evidence="2">Uncharacterized protein</fullName>
    </submittedName>
</protein>
<keyword evidence="1" id="KW-0812">Transmembrane</keyword>
<comment type="caution">
    <text evidence="2">The sequence shown here is derived from an EMBL/GenBank/DDBJ whole genome shotgun (WGS) entry which is preliminary data.</text>
</comment>
<keyword evidence="1" id="KW-1133">Transmembrane helix</keyword>
<name>A0ABR9R290_9FIRM</name>
<evidence type="ECO:0000313" key="3">
    <source>
        <dbReference type="Proteomes" id="UP000768567"/>
    </source>
</evidence>
<feature type="transmembrane region" description="Helical" evidence="1">
    <location>
        <begin position="36"/>
        <end position="57"/>
    </location>
</feature>
<keyword evidence="3" id="KW-1185">Reference proteome</keyword>
<feature type="transmembrane region" description="Helical" evidence="1">
    <location>
        <begin position="99"/>
        <end position="119"/>
    </location>
</feature>
<reference evidence="2 3" key="1">
    <citation type="submission" date="2020-10" db="EMBL/GenBank/DDBJ databases">
        <title>ChiBAC.</title>
        <authorList>
            <person name="Zenner C."/>
            <person name="Hitch T.C.A."/>
            <person name="Clavel T."/>
        </authorList>
    </citation>
    <scope>NUCLEOTIDE SEQUENCE [LARGE SCALE GENOMIC DNA]</scope>
    <source>
        <strain evidence="2 3">DSM 109015</strain>
    </source>
</reference>
<dbReference type="EMBL" id="JADCKC010000001">
    <property type="protein sequence ID" value="MBE5037252.1"/>
    <property type="molecule type" value="Genomic_DNA"/>
</dbReference>
<proteinExistence type="predicted"/>
<dbReference type="Proteomes" id="UP000768567">
    <property type="component" value="Unassembled WGS sequence"/>
</dbReference>
<gene>
    <name evidence="2" type="ORF">INF35_05580</name>
</gene>
<evidence type="ECO:0000313" key="2">
    <source>
        <dbReference type="EMBL" id="MBE5037252.1"/>
    </source>
</evidence>
<dbReference type="PROSITE" id="PS51257">
    <property type="entry name" value="PROKAR_LIPOPROTEIN"/>
    <property type="match status" value="1"/>
</dbReference>
<keyword evidence="1" id="KW-0472">Membrane</keyword>
<evidence type="ECO:0000256" key="1">
    <source>
        <dbReference type="SAM" id="Phobius"/>
    </source>
</evidence>
<dbReference type="RefSeq" id="WP_193500478.1">
    <property type="nucleotide sequence ID" value="NZ_JADCKC010000001.1"/>
</dbReference>
<sequence length="131" mass="14366">MRTVVSLSRTTRRWLLLFVLAWAVSCAVVWMAAPAYLILLFAVMQFVLFPVLMFGLCASAGWKADLGPLRWLLPVVLAIVYSIWPLNTLLASRPAPPELSFILFGLAVSCAGLAAGTIARRMRSSHNNTSC</sequence>